<gene>
    <name evidence="1" type="ORF">MRB53_018491</name>
</gene>
<dbReference type="EMBL" id="CM056813">
    <property type="protein sequence ID" value="KAJ8641797.1"/>
    <property type="molecule type" value="Genomic_DNA"/>
</dbReference>
<comment type="caution">
    <text evidence="1">The sequence shown here is derived from an EMBL/GenBank/DDBJ whole genome shotgun (WGS) entry which is preliminary data.</text>
</comment>
<sequence length="82" mass="8731">MGAQRCVNVSRGVLIVLFMLSMMASTGRCGRLMNGQMIGGAGLFGSILQKGTVPPPGRSPCHNMIKHSNQTQLSQPDDDIIC</sequence>
<name>A0ACC2M826_PERAE</name>
<proteinExistence type="predicted"/>
<accession>A0ACC2M826</accession>
<evidence type="ECO:0000313" key="1">
    <source>
        <dbReference type="EMBL" id="KAJ8641797.1"/>
    </source>
</evidence>
<dbReference type="Proteomes" id="UP001234297">
    <property type="component" value="Chromosome 5"/>
</dbReference>
<reference evidence="1 2" key="1">
    <citation type="journal article" date="2022" name="Hortic Res">
        <title>A haplotype resolved chromosomal level avocado genome allows analysis of novel avocado genes.</title>
        <authorList>
            <person name="Nath O."/>
            <person name="Fletcher S.J."/>
            <person name="Hayward A."/>
            <person name="Shaw L.M."/>
            <person name="Masouleh A.K."/>
            <person name="Furtado A."/>
            <person name="Henry R.J."/>
            <person name="Mitter N."/>
        </authorList>
    </citation>
    <scope>NUCLEOTIDE SEQUENCE [LARGE SCALE GENOMIC DNA]</scope>
    <source>
        <strain evidence="2">cv. Hass</strain>
    </source>
</reference>
<organism evidence="1 2">
    <name type="scientific">Persea americana</name>
    <name type="common">Avocado</name>
    <dbReference type="NCBI Taxonomy" id="3435"/>
    <lineage>
        <taxon>Eukaryota</taxon>
        <taxon>Viridiplantae</taxon>
        <taxon>Streptophyta</taxon>
        <taxon>Embryophyta</taxon>
        <taxon>Tracheophyta</taxon>
        <taxon>Spermatophyta</taxon>
        <taxon>Magnoliopsida</taxon>
        <taxon>Magnoliidae</taxon>
        <taxon>Laurales</taxon>
        <taxon>Lauraceae</taxon>
        <taxon>Persea</taxon>
    </lineage>
</organism>
<protein>
    <submittedName>
        <fullName evidence="1">Uncharacterized protein</fullName>
    </submittedName>
</protein>
<keyword evidence="2" id="KW-1185">Reference proteome</keyword>
<evidence type="ECO:0000313" key="2">
    <source>
        <dbReference type="Proteomes" id="UP001234297"/>
    </source>
</evidence>